<name>X1FM61_9ZZZZ</name>
<dbReference type="AlphaFoldDB" id="X1FM61"/>
<dbReference type="InterPro" id="IPR013784">
    <property type="entry name" value="Carb-bd-like_fold"/>
</dbReference>
<gene>
    <name evidence="2" type="ORF">S03H2_15085</name>
</gene>
<dbReference type="GO" id="GO:0030246">
    <property type="term" value="F:carbohydrate binding"/>
    <property type="evidence" value="ECO:0007669"/>
    <property type="project" value="InterPro"/>
</dbReference>
<feature type="domain" description="TonB-dependent receptor plug" evidence="1">
    <location>
        <begin position="132"/>
        <end position="222"/>
    </location>
</feature>
<protein>
    <recommendedName>
        <fullName evidence="1">TonB-dependent receptor plug domain-containing protein</fullName>
    </recommendedName>
</protein>
<dbReference type="InterPro" id="IPR039426">
    <property type="entry name" value="TonB-dep_rcpt-like"/>
</dbReference>
<dbReference type="InterPro" id="IPR037066">
    <property type="entry name" value="Plug_dom_sf"/>
</dbReference>
<comment type="caution">
    <text evidence="2">The sequence shown here is derived from an EMBL/GenBank/DDBJ whole genome shotgun (WGS) entry which is preliminary data.</text>
</comment>
<dbReference type="Pfam" id="PF07715">
    <property type="entry name" value="Plug"/>
    <property type="match status" value="1"/>
</dbReference>
<evidence type="ECO:0000313" key="2">
    <source>
        <dbReference type="EMBL" id="GAH46781.1"/>
    </source>
</evidence>
<feature type="non-terminal residue" evidence="2">
    <location>
        <position position="231"/>
    </location>
</feature>
<proteinExistence type="predicted"/>
<reference evidence="2" key="1">
    <citation type="journal article" date="2014" name="Front. Microbiol.">
        <title>High frequency of phylogenetically diverse reductive dehalogenase-homologous genes in deep subseafloor sedimentary metagenomes.</title>
        <authorList>
            <person name="Kawai M."/>
            <person name="Futagami T."/>
            <person name="Toyoda A."/>
            <person name="Takaki Y."/>
            <person name="Nishi S."/>
            <person name="Hori S."/>
            <person name="Arai W."/>
            <person name="Tsubouchi T."/>
            <person name="Morono Y."/>
            <person name="Uchiyama I."/>
            <person name="Ito T."/>
            <person name="Fujiyama A."/>
            <person name="Inagaki F."/>
            <person name="Takami H."/>
        </authorList>
    </citation>
    <scope>NUCLEOTIDE SEQUENCE</scope>
    <source>
        <strain evidence="2">Expedition CK06-06</strain>
    </source>
</reference>
<dbReference type="Gene3D" id="2.60.40.1120">
    <property type="entry name" value="Carboxypeptidase-like, regulatory domain"/>
    <property type="match status" value="1"/>
</dbReference>
<sequence length="231" mass="25134">MGKKIFIFLLILSLSTGIASRAFAQGQTGSIKGKITDKAGNPLPDAFIYVSSPAMLGIRTYLSSKTGTIRFPGLPPGIYKIMAEKPEFKTVNIEDIIVRVGQKVNLDITLEATLIEEEITSNIPSPTLDEESTKTSVNIDRDLLNNIPFARNLHEIINSAAGVTQYSVPNQKASSVHGSTVRANIYTLDGIIMNDPSGMHLLTNINFDIIEEVEIETAAHPAQVRFTEGGY</sequence>
<evidence type="ECO:0000259" key="1">
    <source>
        <dbReference type="Pfam" id="PF07715"/>
    </source>
</evidence>
<organism evidence="2">
    <name type="scientific">marine sediment metagenome</name>
    <dbReference type="NCBI Taxonomy" id="412755"/>
    <lineage>
        <taxon>unclassified sequences</taxon>
        <taxon>metagenomes</taxon>
        <taxon>ecological metagenomes</taxon>
    </lineage>
</organism>
<accession>X1FM61</accession>
<dbReference type="SUPFAM" id="SSF49452">
    <property type="entry name" value="Starch-binding domain-like"/>
    <property type="match status" value="1"/>
</dbReference>
<dbReference type="PROSITE" id="PS52016">
    <property type="entry name" value="TONB_DEPENDENT_REC_3"/>
    <property type="match status" value="1"/>
</dbReference>
<dbReference type="Pfam" id="PF13620">
    <property type="entry name" value="CarboxypepD_reg"/>
    <property type="match status" value="1"/>
</dbReference>
<dbReference type="EMBL" id="BARU01007655">
    <property type="protein sequence ID" value="GAH46781.1"/>
    <property type="molecule type" value="Genomic_DNA"/>
</dbReference>
<dbReference type="InterPro" id="IPR012910">
    <property type="entry name" value="Plug_dom"/>
</dbReference>
<dbReference type="Gene3D" id="2.170.130.10">
    <property type="entry name" value="TonB-dependent receptor, plug domain"/>
    <property type="match status" value="1"/>
</dbReference>
<dbReference type="SUPFAM" id="SSF56935">
    <property type="entry name" value="Porins"/>
    <property type="match status" value="1"/>
</dbReference>